<evidence type="ECO:0000259" key="1">
    <source>
        <dbReference type="Pfam" id="PF06902"/>
    </source>
</evidence>
<keyword evidence="3" id="KW-1185">Reference proteome</keyword>
<accession>A0ABS6B3S8</accession>
<comment type="caution">
    <text evidence="2">The sequence shown here is derived from an EMBL/GenBank/DDBJ whole genome shotgun (WGS) entry which is preliminary data.</text>
</comment>
<dbReference type="Pfam" id="PF06902">
    <property type="entry name" value="Fer4_19"/>
    <property type="match status" value="1"/>
</dbReference>
<dbReference type="Proteomes" id="UP000733379">
    <property type="component" value="Unassembled WGS sequence"/>
</dbReference>
<feature type="domain" description="Divergent 4Fe-4S mono-cluster" evidence="1">
    <location>
        <begin position="12"/>
        <end position="74"/>
    </location>
</feature>
<gene>
    <name evidence="2" type="ORF">KO481_20495</name>
</gene>
<proteinExistence type="predicted"/>
<dbReference type="EMBL" id="JAHKNI010000006">
    <property type="protein sequence ID" value="MBU3063898.1"/>
    <property type="molecule type" value="Genomic_DNA"/>
</dbReference>
<dbReference type="RefSeq" id="WP_215918773.1">
    <property type="nucleotide sequence ID" value="NZ_JAHKNI010000006.1"/>
</dbReference>
<sequence>MTEQSPGPIREYRTDGITVTWEAARCRHATECVRGLPAVFDPAQRPWIRPDNSNADALAEVIDRCPSFALGYRTDDGRTRVTPAAD</sequence>
<evidence type="ECO:0000313" key="3">
    <source>
        <dbReference type="Proteomes" id="UP000733379"/>
    </source>
</evidence>
<reference evidence="2 3" key="1">
    <citation type="submission" date="2021-06" db="EMBL/GenBank/DDBJ databases">
        <title>Actinomycetes sequencing.</title>
        <authorList>
            <person name="Shan Q."/>
        </authorList>
    </citation>
    <scope>NUCLEOTIDE SEQUENCE [LARGE SCALE GENOMIC DNA]</scope>
    <source>
        <strain evidence="2 3">NEAU-G5</strain>
    </source>
</reference>
<evidence type="ECO:0000313" key="2">
    <source>
        <dbReference type="EMBL" id="MBU3063898.1"/>
    </source>
</evidence>
<dbReference type="InterPro" id="IPR010693">
    <property type="entry name" value="Divergent_4Fe-4S_mono-cluster"/>
</dbReference>
<protein>
    <submittedName>
        <fullName evidence="2">(4Fe-4S)-binding protein</fullName>
    </submittedName>
</protein>
<name>A0ABS6B3S8_9NOCA</name>
<organism evidence="2 3">
    <name type="scientific">Nocardia albiluteola</name>
    <dbReference type="NCBI Taxonomy" id="2842303"/>
    <lineage>
        <taxon>Bacteria</taxon>
        <taxon>Bacillati</taxon>
        <taxon>Actinomycetota</taxon>
        <taxon>Actinomycetes</taxon>
        <taxon>Mycobacteriales</taxon>
        <taxon>Nocardiaceae</taxon>
        <taxon>Nocardia</taxon>
    </lineage>
</organism>